<proteinExistence type="predicted"/>
<reference evidence="3 4" key="1">
    <citation type="journal article" date="2020" name="Mol. Biol. Evol.">
        <title>Interspecific Gene Flow and the Evolution of Specialization in Black and White Rhinoceros.</title>
        <authorList>
            <person name="Moodley Y."/>
            <person name="Westbury M.V."/>
            <person name="Russo I.M."/>
            <person name="Gopalakrishnan S."/>
            <person name="Rakotoarivelo A."/>
            <person name="Olsen R.A."/>
            <person name="Prost S."/>
            <person name="Tunstall T."/>
            <person name="Ryder O.A."/>
            <person name="Dalen L."/>
            <person name="Bruford M.W."/>
        </authorList>
    </citation>
    <scope>NUCLEOTIDE SEQUENCE [LARGE SCALE GENOMIC DNA]</scope>
    <source>
        <strain evidence="3">SBR-YM</strain>
        <tissue evidence="3">Skin</tissue>
    </source>
</reference>
<evidence type="ECO:0000259" key="2">
    <source>
        <dbReference type="Pfam" id="PF12001"/>
    </source>
</evidence>
<protein>
    <recommendedName>
        <fullName evidence="2">DUF3496 domain-containing protein</fullName>
    </recommendedName>
</protein>
<organism evidence="3 4">
    <name type="scientific">Diceros bicornis minor</name>
    <name type="common">South-central black rhinoceros</name>
    <dbReference type="NCBI Taxonomy" id="77932"/>
    <lineage>
        <taxon>Eukaryota</taxon>
        <taxon>Metazoa</taxon>
        <taxon>Chordata</taxon>
        <taxon>Craniata</taxon>
        <taxon>Vertebrata</taxon>
        <taxon>Euteleostomi</taxon>
        <taxon>Mammalia</taxon>
        <taxon>Eutheria</taxon>
        <taxon>Laurasiatheria</taxon>
        <taxon>Perissodactyla</taxon>
        <taxon>Rhinocerotidae</taxon>
        <taxon>Diceros</taxon>
    </lineage>
</organism>
<feature type="domain" description="DUF3496" evidence="2">
    <location>
        <begin position="94"/>
        <end position="153"/>
    </location>
</feature>
<comment type="caution">
    <text evidence="3">The sequence shown here is derived from an EMBL/GenBank/DDBJ whole genome shotgun (WGS) entry which is preliminary data.</text>
</comment>
<evidence type="ECO:0000313" key="4">
    <source>
        <dbReference type="Proteomes" id="UP000551758"/>
    </source>
</evidence>
<keyword evidence="1" id="KW-0175">Coiled coil</keyword>
<keyword evidence="4" id="KW-1185">Reference proteome</keyword>
<accession>A0A7J7EE13</accession>
<dbReference type="Pfam" id="PF12001">
    <property type="entry name" value="DUF3496"/>
    <property type="match status" value="1"/>
</dbReference>
<dbReference type="InterPro" id="IPR021885">
    <property type="entry name" value="DUF3496"/>
</dbReference>
<name>A0A7J7EE13_DICBM</name>
<feature type="coiled-coil region" evidence="1">
    <location>
        <begin position="31"/>
        <end position="101"/>
    </location>
</feature>
<evidence type="ECO:0000313" key="3">
    <source>
        <dbReference type="EMBL" id="KAF5913646.1"/>
    </source>
</evidence>
<dbReference type="EMBL" id="JACDTQ010003641">
    <property type="protein sequence ID" value="KAF5913646.1"/>
    <property type="molecule type" value="Genomic_DNA"/>
</dbReference>
<evidence type="ECO:0000256" key="1">
    <source>
        <dbReference type="SAM" id="Coils"/>
    </source>
</evidence>
<sequence>MDIQSNMLKHSIDDLTAKREIASSKCVHLDAENQQHKSEKLEKNKKKLEQEAVNLKSHIKMNMAEPSQAEQKSKTVEKLKVVNLLQTQAAAQENFEQLRENKNSNKSLEIYKQHYLEELKVSTSLADKLNKTNKRLAENRTKLLLEKQQDRLIFPQQPYFEASSGATLCWKSY</sequence>
<dbReference type="AlphaFoldDB" id="A0A7J7EE13"/>
<dbReference type="Proteomes" id="UP000551758">
    <property type="component" value="Unassembled WGS sequence"/>
</dbReference>
<gene>
    <name evidence="3" type="ORF">HPG69_017267</name>
</gene>